<keyword evidence="4 8" id="KW-0805">Transcription regulation</keyword>
<dbReference type="PANTHER" id="PTHR13114:SF7">
    <property type="entry name" value="MEDIATOR OF RNA POLYMERASE II TRANSCRIPTION SUBUNIT 17"/>
    <property type="match status" value="1"/>
</dbReference>
<dbReference type="EMBL" id="JAVRRD010000001">
    <property type="protein sequence ID" value="KAK5064367.1"/>
    <property type="molecule type" value="Genomic_DNA"/>
</dbReference>
<organism evidence="10 11">
    <name type="scientific">Exophiala bonariae</name>
    <dbReference type="NCBI Taxonomy" id="1690606"/>
    <lineage>
        <taxon>Eukaryota</taxon>
        <taxon>Fungi</taxon>
        <taxon>Dikarya</taxon>
        <taxon>Ascomycota</taxon>
        <taxon>Pezizomycotina</taxon>
        <taxon>Eurotiomycetes</taxon>
        <taxon>Chaetothyriomycetidae</taxon>
        <taxon>Chaetothyriales</taxon>
        <taxon>Herpotrichiellaceae</taxon>
        <taxon>Exophiala</taxon>
    </lineage>
</organism>
<dbReference type="InterPro" id="IPR019313">
    <property type="entry name" value="Mediator_Med17"/>
</dbReference>
<dbReference type="Pfam" id="PF10156">
    <property type="entry name" value="Med17"/>
    <property type="match status" value="1"/>
</dbReference>
<feature type="compositionally biased region" description="Acidic residues" evidence="9">
    <location>
        <begin position="63"/>
        <end position="73"/>
    </location>
</feature>
<keyword evidence="8" id="KW-0010">Activator</keyword>
<evidence type="ECO:0000256" key="1">
    <source>
        <dbReference type="ARBA" id="ARBA00004123"/>
    </source>
</evidence>
<keyword evidence="5 8" id="KW-0804">Transcription</keyword>
<evidence type="ECO:0000256" key="7">
    <source>
        <dbReference type="ARBA" id="ARBA00032014"/>
    </source>
</evidence>
<dbReference type="GO" id="GO:0006357">
    <property type="term" value="P:regulation of transcription by RNA polymerase II"/>
    <property type="evidence" value="ECO:0007669"/>
    <property type="project" value="InterPro"/>
</dbReference>
<sequence length="640" mass="71444">MPELKTTRLLVPPEASSQQQNLQAQIQQIVSQKGHFRYVTEQSLRAEKQGQKAVNDPLTTDDPAPEEDVDEDETPQKRQERLWKRREEMLERLSYTQNEILCALDFVSLLISKQSIPAQSSMSPALKEAVPIGSLTTHVLQHKLPPPAQRKQLNLASQGWRANSFKAASEKIQVASTKLQAEAEKESTYWAQIADLTARGWPVSRLPRDSKAIGVHFGFPEAAPQFRDRGFALLRQSEDGTVILDHPRRRRRLGVSISRNNKTTGLFHFRTTRKDETQTIDEQIIEARDSLFEEELFYEISREARLIANQGIITRGQHIEINLDKHSKLSLLFGDESLDESSLTPEDNETTEFVGTALHLLLSAMHEQGLARRSQRPPAMTLKPRPIPEYALIRPLLAQLRHQTQLTALRAYCNALVQPFTKAGLPVSMKTLPSTSETFKSLKMEASNTPFAELMLPAKTALEVSLTSERRLQIGIATYLGPPLYGTRFETSKLDFEFASVPFFQHETFEAVSYFLRHILLLDLVSHIASLAAKVSGASESDTGHRNDSKQQWKISSPYSGELTLWSSGEAVKKLQVAVHAQSVSVKLATIPNSTQETGSAKHVVWSWTARGSSKADSTGISGDAERNFDAVVGEVLGPS</sequence>
<evidence type="ECO:0000313" key="11">
    <source>
        <dbReference type="Proteomes" id="UP001358417"/>
    </source>
</evidence>
<evidence type="ECO:0000256" key="8">
    <source>
        <dbReference type="RuleBase" id="RU364140"/>
    </source>
</evidence>
<dbReference type="GO" id="GO:0016592">
    <property type="term" value="C:mediator complex"/>
    <property type="evidence" value="ECO:0007669"/>
    <property type="project" value="InterPro"/>
</dbReference>
<evidence type="ECO:0000256" key="5">
    <source>
        <dbReference type="ARBA" id="ARBA00023163"/>
    </source>
</evidence>
<comment type="subunit">
    <text evidence="8">Component of the Mediator complex.</text>
</comment>
<evidence type="ECO:0000313" key="10">
    <source>
        <dbReference type="EMBL" id="KAK5064367.1"/>
    </source>
</evidence>
<evidence type="ECO:0000256" key="4">
    <source>
        <dbReference type="ARBA" id="ARBA00023015"/>
    </source>
</evidence>
<gene>
    <name evidence="8" type="primary">MED17</name>
    <name evidence="10" type="ORF">LTR84_000200</name>
</gene>
<comment type="subcellular location">
    <subcellularLocation>
        <location evidence="1 8">Nucleus</location>
    </subcellularLocation>
</comment>
<dbReference type="GO" id="GO:0070847">
    <property type="term" value="C:core mediator complex"/>
    <property type="evidence" value="ECO:0007669"/>
    <property type="project" value="TreeGrafter"/>
</dbReference>
<protein>
    <recommendedName>
        <fullName evidence="3 8">Mediator of RNA polymerase II transcription subunit 17</fullName>
    </recommendedName>
    <alternativeName>
        <fullName evidence="7 8">Mediator complex subunit 17</fullName>
    </alternativeName>
</protein>
<name>A0AAV9NSP0_9EURO</name>
<dbReference type="Proteomes" id="UP001358417">
    <property type="component" value="Unassembled WGS sequence"/>
</dbReference>
<comment type="similarity">
    <text evidence="2 8">Belongs to the Mediator complex subunit 17 family.</text>
</comment>
<keyword evidence="6 8" id="KW-0539">Nucleus</keyword>
<dbReference type="PANTHER" id="PTHR13114">
    <property type="entry name" value="MEDIATOR OF RNA POLYMERASE II TRANSCRIPTION SUBUNIT 17"/>
    <property type="match status" value="1"/>
</dbReference>
<proteinExistence type="inferred from homology"/>
<evidence type="ECO:0000256" key="3">
    <source>
        <dbReference type="ARBA" id="ARBA00019610"/>
    </source>
</evidence>
<evidence type="ECO:0000256" key="9">
    <source>
        <dbReference type="SAM" id="MobiDB-lite"/>
    </source>
</evidence>
<reference evidence="10 11" key="1">
    <citation type="submission" date="2023-08" db="EMBL/GenBank/DDBJ databases">
        <title>Black Yeasts Isolated from many extreme environments.</title>
        <authorList>
            <person name="Coleine C."/>
            <person name="Stajich J.E."/>
            <person name="Selbmann L."/>
        </authorList>
    </citation>
    <scope>NUCLEOTIDE SEQUENCE [LARGE SCALE GENOMIC DNA]</scope>
    <source>
        <strain evidence="10 11">CCFEE 5792</strain>
    </source>
</reference>
<comment type="function">
    <text evidence="8">Component of the Mediator complex, a coactivator involved in the regulated transcription of nearly all RNA polymerase II-dependent genes. Mediator functions as a bridge to convey information from gene-specific regulatory proteins to the basal RNA polymerase II transcription machinery. Mediator is recruited to promoters by direct interactions with regulatory proteins and serves as a scaffold for the assembly of a functional preinitiation complex with RNA polymerase II and the general transcription factors.</text>
</comment>
<keyword evidence="11" id="KW-1185">Reference proteome</keyword>
<dbReference type="AlphaFoldDB" id="A0AAV9NSP0"/>
<dbReference type="GO" id="GO:0003712">
    <property type="term" value="F:transcription coregulator activity"/>
    <property type="evidence" value="ECO:0007669"/>
    <property type="project" value="InterPro"/>
</dbReference>
<accession>A0AAV9NSP0</accession>
<dbReference type="Gene3D" id="6.10.250.2620">
    <property type="match status" value="1"/>
</dbReference>
<evidence type="ECO:0000256" key="6">
    <source>
        <dbReference type="ARBA" id="ARBA00023242"/>
    </source>
</evidence>
<feature type="region of interest" description="Disordered" evidence="9">
    <location>
        <begin position="41"/>
        <end position="77"/>
    </location>
</feature>
<comment type="caution">
    <text evidence="10">The sequence shown here is derived from an EMBL/GenBank/DDBJ whole genome shotgun (WGS) entry which is preliminary data.</text>
</comment>
<evidence type="ECO:0000256" key="2">
    <source>
        <dbReference type="ARBA" id="ARBA00005635"/>
    </source>
</evidence>